<dbReference type="GeneID" id="98339839"/>
<dbReference type="EMBL" id="QGGT01000001">
    <property type="protein sequence ID" value="PWK37714.1"/>
    <property type="molecule type" value="Genomic_DNA"/>
</dbReference>
<name>A0A316EYH8_9BURK</name>
<gene>
    <name evidence="1" type="ORF">C7419_1011597</name>
</gene>
<dbReference type="RefSeq" id="WP_167468371.1">
    <property type="nucleotide sequence ID" value="NZ_CAJPUX010000001.1"/>
</dbReference>
<comment type="caution">
    <text evidence="1">The sequence shown here is derived from an EMBL/GenBank/DDBJ whole genome shotgun (WGS) entry which is preliminary data.</text>
</comment>
<evidence type="ECO:0000313" key="1">
    <source>
        <dbReference type="EMBL" id="PWK37714.1"/>
    </source>
</evidence>
<proteinExistence type="predicted"/>
<dbReference type="Proteomes" id="UP000245754">
    <property type="component" value="Unassembled WGS sequence"/>
</dbReference>
<keyword evidence="2" id="KW-1185">Reference proteome</keyword>
<protein>
    <submittedName>
        <fullName evidence="1">Uncharacterized protein</fullName>
    </submittedName>
</protein>
<reference evidence="1 2" key="1">
    <citation type="submission" date="2018-05" db="EMBL/GenBank/DDBJ databases">
        <title>Genomic Encyclopedia of Type Strains, Phase IV (KMG-V): Genome sequencing to study the core and pangenomes of soil and plant-associated prokaryotes.</title>
        <authorList>
            <person name="Whitman W."/>
        </authorList>
    </citation>
    <scope>NUCLEOTIDE SEQUENCE [LARGE SCALE GENOMIC DNA]</scope>
    <source>
        <strain evidence="1 2">SLV-132</strain>
    </source>
</reference>
<accession>A0A316EYH8</accession>
<dbReference type="AlphaFoldDB" id="A0A316EYH8"/>
<evidence type="ECO:0000313" key="2">
    <source>
        <dbReference type="Proteomes" id="UP000245754"/>
    </source>
</evidence>
<sequence length="46" mass="4592">MSDKDSGIGIAGTTCIAFAVAGLALAASFILAYYAVNPKRITQSGG</sequence>
<organism evidence="1 2">
    <name type="scientific">Cupriavidus plantarum</name>
    <dbReference type="NCBI Taxonomy" id="942865"/>
    <lineage>
        <taxon>Bacteria</taxon>
        <taxon>Pseudomonadati</taxon>
        <taxon>Pseudomonadota</taxon>
        <taxon>Betaproteobacteria</taxon>
        <taxon>Burkholderiales</taxon>
        <taxon>Burkholderiaceae</taxon>
        <taxon>Cupriavidus</taxon>
    </lineage>
</organism>